<proteinExistence type="predicted"/>
<dbReference type="SUPFAM" id="SSF46955">
    <property type="entry name" value="Putative DNA-binding domain"/>
    <property type="match status" value="2"/>
</dbReference>
<gene>
    <name evidence="3" type="ORF">E0H58_21450</name>
</gene>
<reference evidence="3 4" key="1">
    <citation type="submission" date="2019-02" db="EMBL/GenBank/DDBJ databases">
        <title>Kribbella capetownensis sp. nov. and Kribbella speibonae sp. nov., isolated from soil.</title>
        <authorList>
            <person name="Curtis S.M."/>
            <person name="Norton I."/>
            <person name="Everest G.J."/>
            <person name="Meyers P.R."/>
        </authorList>
    </citation>
    <scope>NUCLEOTIDE SEQUENCE [LARGE SCALE GENOMIC DNA]</scope>
    <source>
        <strain evidence="3 4">SK5</strain>
    </source>
</reference>
<protein>
    <submittedName>
        <fullName evidence="3">MerR family DNA-binding transcriptional regulator</fullName>
    </submittedName>
</protein>
<dbReference type="GO" id="GO:0003677">
    <property type="term" value="F:DNA binding"/>
    <property type="evidence" value="ECO:0007669"/>
    <property type="project" value="UniProtKB-KW"/>
</dbReference>
<feature type="domain" description="HTH merR-type" evidence="2">
    <location>
        <begin position="30"/>
        <end position="67"/>
    </location>
</feature>
<dbReference type="PANTHER" id="PTHR30204">
    <property type="entry name" value="REDOX-CYCLING DRUG-SENSING TRANSCRIPTIONAL ACTIVATOR SOXR"/>
    <property type="match status" value="1"/>
</dbReference>
<dbReference type="PANTHER" id="PTHR30204:SF93">
    <property type="entry name" value="HTH MERR-TYPE DOMAIN-CONTAINING PROTEIN"/>
    <property type="match status" value="1"/>
</dbReference>
<keyword evidence="4" id="KW-1185">Reference proteome</keyword>
<dbReference type="InterPro" id="IPR000551">
    <property type="entry name" value="MerR-type_HTH_dom"/>
</dbReference>
<keyword evidence="1 3" id="KW-0238">DNA-binding</keyword>
<dbReference type="Gene3D" id="1.10.1660.10">
    <property type="match status" value="2"/>
</dbReference>
<dbReference type="Proteomes" id="UP000292385">
    <property type="component" value="Unassembled WGS sequence"/>
</dbReference>
<dbReference type="Pfam" id="PF00376">
    <property type="entry name" value="MerR"/>
    <property type="match status" value="1"/>
</dbReference>
<dbReference type="EMBL" id="SJJY01000004">
    <property type="protein sequence ID" value="TCC22938.1"/>
    <property type="molecule type" value="Genomic_DNA"/>
</dbReference>
<evidence type="ECO:0000256" key="1">
    <source>
        <dbReference type="ARBA" id="ARBA00023125"/>
    </source>
</evidence>
<name>A0ABY2A5C1_9ACTN</name>
<dbReference type="Pfam" id="PF13411">
    <property type="entry name" value="MerR_1"/>
    <property type="match status" value="1"/>
</dbReference>
<sequence>MAWLFAAEPVGVHVAKPSNGASRTVRGVTLAREAGISVQQVRNYEQAGLLPLASRTAAGYREFDESHRQALTAARVLVRAYGWDAAVTILAAVHRDDLRTAVASVDRAHAALDQERERIQQALRAFEVVVTHPLDADPRMAAALAQIARQDAPLRIGQLANLLGVRTSALRFWERSGLVRPVRERATGYRRYDVAAARDAHLVRLLREGNFSMTIIRAAIDEMHSSPDGRPERVGAELNRRDAELHDRSLARLRADAALVAYLDWRAANPSRTTPAAENTT</sequence>
<organism evidence="3 4">
    <name type="scientific">Kribbella speibonae</name>
    <dbReference type="NCBI Taxonomy" id="1572660"/>
    <lineage>
        <taxon>Bacteria</taxon>
        <taxon>Bacillati</taxon>
        <taxon>Actinomycetota</taxon>
        <taxon>Actinomycetes</taxon>
        <taxon>Propionibacteriales</taxon>
        <taxon>Kribbellaceae</taxon>
        <taxon>Kribbella</taxon>
    </lineage>
</organism>
<evidence type="ECO:0000313" key="3">
    <source>
        <dbReference type="EMBL" id="TCC22938.1"/>
    </source>
</evidence>
<feature type="domain" description="HTH merR-type" evidence="2">
    <location>
        <begin position="153"/>
        <end position="222"/>
    </location>
</feature>
<dbReference type="SMART" id="SM00422">
    <property type="entry name" value="HTH_MERR"/>
    <property type="match status" value="2"/>
</dbReference>
<evidence type="ECO:0000313" key="4">
    <source>
        <dbReference type="Proteomes" id="UP000292385"/>
    </source>
</evidence>
<accession>A0ABY2A5C1</accession>
<dbReference type="InterPro" id="IPR009061">
    <property type="entry name" value="DNA-bd_dom_put_sf"/>
</dbReference>
<dbReference type="PROSITE" id="PS50937">
    <property type="entry name" value="HTH_MERR_2"/>
    <property type="match status" value="2"/>
</dbReference>
<dbReference type="InterPro" id="IPR047057">
    <property type="entry name" value="MerR_fam"/>
</dbReference>
<evidence type="ECO:0000259" key="2">
    <source>
        <dbReference type="PROSITE" id="PS50937"/>
    </source>
</evidence>
<comment type="caution">
    <text evidence="3">The sequence shown here is derived from an EMBL/GenBank/DDBJ whole genome shotgun (WGS) entry which is preliminary data.</text>
</comment>